<dbReference type="EC" id="3.5.-.-" evidence="2"/>
<dbReference type="GeneID" id="73046954"/>
<dbReference type="Pfam" id="PF04199">
    <property type="entry name" value="Cyclase"/>
    <property type="match status" value="1"/>
</dbReference>
<dbReference type="InterPro" id="IPR007325">
    <property type="entry name" value="KFase/CYL"/>
</dbReference>
<dbReference type="GO" id="GO:0016787">
    <property type="term" value="F:hydrolase activity"/>
    <property type="evidence" value="ECO:0007669"/>
    <property type="project" value="UniProtKB-KW"/>
</dbReference>
<evidence type="ECO:0000313" key="2">
    <source>
        <dbReference type="EMBL" id="MFC4823695.1"/>
    </source>
</evidence>
<dbReference type="AlphaFoldDB" id="A0ABD5PZ81"/>
<comment type="caution">
    <text evidence="2">The sequence shown here is derived from an EMBL/GenBank/DDBJ whole genome shotgun (WGS) entry which is preliminary data.</text>
</comment>
<dbReference type="RefSeq" id="WP_254270285.1">
    <property type="nucleotide sequence ID" value="NZ_CP100401.1"/>
</dbReference>
<evidence type="ECO:0000256" key="1">
    <source>
        <dbReference type="SAM" id="MobiDB-lite"/>
    </source>
</evidence>
<gene>
    <name evidence="2" type="ORF">ACFO9K_05430</name>
</gene>
<protein>
    <submittedName>
        <fullName evidence="2">Cyclase family protein</fullName>
        <ecNumber evidence="2">3.5.-.-</ecNumber>
    </submittedName>
</protein>
<organism evidence="2 3">
    <name type="scientific">Halorussus aquaticus</name>
    <dbReference type="NCBI Taxonomy" id="2953748"/>
    <lineage>
        <taxon>Archaea</taxon>
        <taxon>Methanobacteriati</taxon>
        <taxon>Methanobacteriota</taxon>
        <taxon>Stenosarchaea group</taxon>
        <taxon>Halobacteria</taxon>
        <taxon>Halobacteriales</taxon>
        <taxon>Haladaptataceae</taxon>
        <taxon>Halorussus</taxon>
    </lineage>
</organism>
<dbReference type="InterPro" id="IPR037175">
    <property type="entry name" value="KFase_sf"/>
</dbReference>
<dbReference type="PANTHER" id="PTHR31118:SF32">
    <property type="entry name" value="KYNURENINE FORMAMIDASE"/>
    <property type="match status" value="1"/>
</dbReference>
<feature type="region of interest" description="Disordered" evidence="1">
    <location>
        <begin position="1"/>
        <end position="33"/>
    </location>
</feature>
<keyword evidence="2" id="KW-0378">Hydrolase</keyword>
<feature type="region of interest" description="Disordered" evidence="1">
    <location>
        <begin position="140"/>
        <end position="165"/>
    </location>
</feature>
<accession>A0ABD5PZ81</accession>
<dbReference type="Gene3D" id="3.50.30.50">
    <property type="entry name" value="Putative cyclase"/>
    <property type="match status" value="1"/>
</dbReference>
<reference evidence="2 3" key="1">
    <citation type="journal article" date="2019" name="Int. J. Syst. Evol. Microbiol.">
        <title>The Global Catalogue of Microorganisms (GCM) 10K type strain sequencing project: providing services to taxonomists for standard genome sequencing and annotation.</title>
        <authorList>
            <consortium name="The Broad Institute Genomics Platform"/>
            <consortium name="The Broad Institute Genome Sequencing Center for Infectious Disease"/>
            <person name="Wu L."/>
            <person name="Ma J."/>
        </authorList>
    </citation>
    <scope>NUCLEOTIDE SEQUENCE [LARGE SCALE GENOMIC DNA]</scope>
    <source>
        <strain evidence="2 3">XZYJ18</strain>
    </source>
</reference>
<dbReference type="EMBL" id="JBHSHT010000001">
    <property type="protein sequence ID" value="MFC4823695.1"/>
    <property type="molecule type" value="Genomic_DNA"/>
</dbReference>
<sequence length="215" mass="23188">MPTRDLTQPLDDGVTVYPGDPPVERTPAATHASDGYRVTEVRLGTHSGTHVDAPSHTEPDGKNLDEFAVERFAFDARLVDCSSSGARDPIGPESVPDGADAEMLVFRTGWDDHWGTERYYDHPYLAPETAAKCAERGYHVGTDALSPDPSPSARDAERETEPDGVPAHRELLGSELLVVENLTATGDLPERFELRAYPLALAGADGSPVRAVAAW</sequence>
<name>A0ABD5PZ81_9EURY</name>
<evidence type="ECO:0000313" key="3">
    <source>
        <dbReference type="Proteomes" id="UP001595945"/>
    </source>
</evidence>
<keyword evidence="3" id="KW-1185">Reference proteome</keyword>
<feature type="compositionally biased region" description="Basic and acidic residues" evidence="1">
    <location>
        <begin position="154"/>
        <end position="165"/>
    </location>
</feature>
<dbReference type="Proteomes" id="UP001595945">
    <property type="component" value="Unassembled WGS sequence"/>
</dbReference>
<proteinExistence type="predicted"/>
<dbReference type="SUPFAM" id="SSF102198">
    <property type="entry name" value="Putative cyclase"/>
    <property type="match status" value="1"/>
</dbReference>
<dbReference type="PANTHER" id="PTHR31118">
    <property type="entry name" value="CYCLASE-LIKE PROTEIN 2"/>
    <property type="match status" value="1"/>
</dbReference>